<dbReference type="PATRIC" id="fig|751945.3.peg.1749"/>
<evidence type="ECO:0000256" key="1">
    <source>
        <dbReference type="SAM" id="Coils"/>
    </source>
</evidence>
<keyword evidence="2" id="KW-0812">Transmembrane</keyword>
<dbReference type="STRING" id="751945.Theos_1780"/>
<keyword evidence="4" id="KW-1185">Reference proteome</keyword>
<dbReference type="EMBL" id="CP003249">
    <property type="protein sequence ID" value="AFV76799.1"/>
    <property type="molecule type" value="Genomic_DNA"/>
</dbReference>
<name>K7R790_THEOS</name>
<dbReference type="AlphaFoldDB" id="K7R790"/>
<accession>K7R790</accession>
<dbReference type="Proteomes" id="UP000000211">
    <property type="component" value="Chromosome"/>
</dbReference>
<reference evidence="3 4" key="1">
    <citation type="journal article" date="2013" name="Genome Announc.">
        <title>Whole Genome Sequencing of Thermus oshimai JL-2 and Thermus thermophilus JL-18, Incomplete Denitrifiers from the United States Great Basin.</title>
        <authorList>
            <person name="Murugapiran S.K."/>
            <person name="Huntemann M."/>
            <person name="Wei C.L."/>
            <person name="Han J."/>
            <person name="Detter J.C."/>
            <person name="Han C.S."/>
            <person name="Erkkila T.H."/>
            <person name="Teshima H."/>
            <person name="Chen A."/>
            <person name="Kyrpides N."/>
            <person name="Mavrommatis K."/>
            <person name="Markowitz V."/>
            <person name="Szeto E."/>
            <person name="Ivanova N."/>
            <person name="Pagani I."/>
            <person name="Lam J."/>
            <person name="McDonald A.I."/>
            <person name="Dodsworth J.A."/>
            <person name="Pati A."/>
            <person name="Goodwin L."/>
            <person name="Peters L."/>
            <person name="Pitluck S."/>
            <person name="Woyke T."/>
            <person name="Hedlund B.P."/>
        </authorList>
    </citation>
    <scope>NUCLEOTIDE SEQUENCE</scope>
    <source>
        <strain evidence="3 4">JL-2</strain>
    </source>
</reference>
<keyword evidence="2" id="KW-1133">Transmembrane helix</keyword>
<dbReference type="eggNOG" id="COG4372">
    <property type="taxonomic scope" value="Bacteria"/>
</dbReference>
<gene>
    <name evidence="3" type="ORF">Theos_1780</name>
</gene>
<evidence type="ECO:0000313" key="4">
    <source>
        <dbReference type="Proteomes" id="UP000000211"/>
    </source>
</evidence>
<protein>
    <recommendedName>
        <fullName evidence="5">DUF3084 domain-containing protein</fullName>
    </recommendedName>
</protein>
<dbReference type="Pfam" id="PF11283">
    <property type="entry name" value="DUF3084"/>
    <property type="match status" value="1"/>
</dbReference>
<feature type="coiled-coil region" evidence="1">
    <location>
        <begin position="70"/>
        <end position="279"/>
    </location>
</feature>
<keyword evidence="1" id="KW-0175">Coiled coil</keyword>
<evidence type="ECO:0000256" key="2">
    <source>
        <dbReference type="SAM" id="Phobius"/>
    </source>
</evidence>
<dbReference type="KEGG" id="tos:Theos_1780"/>
<dbReference type="HOGENOM" id="CLU_593039_0_0_0"/>
<evidence type="ECO:0008006" key="5">
    <source>
        <dbReference type="Google" id="ProtNLM"/>
    </source>
</evidence>
<keyword evidence="2" id="KW-0472">Membrane</keyword>
<organism evidence="3 4">
    <name type="scientific">Thermus oshimai JL-2</name>
    <dbReference type="NCBI Taxonomy" id="751945"/>
    <lineage>
        <taxon>Bacteria</taxon>
        <taxon>Thermotogati</taxon>
        <taxon>Deinococcota</taxon>
        <taxon>Deinococci</taxon>
        <taxon>Thermales</taxon>
        <taxon>Thermaceae</taxon>
        <taxon>Thermus</taxon>
    </lineage>
</organism>
<feature type="transmembrane region" description="Helical" evidence="2">
    <location>
        <begin position="44"/>
        <end position="67"/>
    </location>
</feature>
<dbReference type="Gene3D" id="1.10.287.1490">
    <property type="match status" value="1"/>
</dbReference>
<dbReference type="InterPro" id="IPR021435">
    <property type="entry name" value="DUF3084"/>
</dbReference>
<sequence length="469" mass="51953">MTFWALLLLILFLSALVAYLGDRVAKWAGKRHLRFFRLRPRQTATLVAVLTGVGIALLSYLGFLLVFKEARETILEAQAVRQERDRLKEEVRVLKEGQKAMEAEASRALAELNALRGERRELLEALERGEALRRALVKEAEGLKAEAEALKAERDRLKAERDRLQGEAEALEAKLSSLEAELSAKEARARALEARLEKLQKEAQALEAERKALLRARARLEGDVAELKGLLLQVQREKARLEEEAKALREALAKSREELRRAEERLRDLVVQAQVLEGQRGQLSLNLARLAQGLDLGAAVLKEGEGREVLLREAERRARALGFRGAELLPLELPGPGVVVLEGAGYREGLLQVQGRFYPAKKAFAQGEVLASATFRLTGEAQAREALEALGKRAQARLLEAGFPPEYAAFPTPEALAQGLSLLRGRRGVVRVGVVVEAEAWTWERPLLSFRLLGGPPGPEVPVPTRQVP</sequence>
<proteinExistence type="predicted"/>
<evidence type="ECO:0000313" key="3">
    <source>
        <dbReference type="EMBL" id="AFV76799.1"/>
    </source>
</evidence>